<evidence type="ECO:0000256" key="1">
    <source>
        <dbReference type="SAM" id="SignalP"/>
    </source>
</evidence>
<reference evidence="2 3" key="1">
    <citation type="submission" date="2019-09" db="EMBL/GenBank/DDBJ databases">
        <title>Genome sequence of Hymenobacter sp. M3.</title>
        <authorList>
            <person name="Srinivasan S."/>
        </authorList>
    </citation>
    <scope>NUCLEOTIDE SEQUENCE [LARGE SCALE GENOMIC DNA]</scope>
    <source>
        <strain evidence="2 3">M3</strain>
    </source>
</reference>
<dbReference type="RefSeq" id="WP_151079700.1">
    <property type="nucleotide sequence ID" value="NZ_VTWU01000005.1"/>
</dbReference>
<keyword evidence="3" id="KW-1185">Reference proteome</keyword>
<evidence type="ECO:0000313" key="2">
    <source>
        <dbReference type="EMBL" id="KAA9331522.1"/>
    </source>
</evidence>
<dbReference type="AlphaFoldDB" id="A0AA88JZI8"/>
<organism evidence="2 3">
    <name type="scientific">Hymenobacter busanensis</name>
    <dbReference type="NCBI Taxonomy" id="2607656"/>
    <lineage>
        <taxon>Bacteria</taxon>
        <taxon>Pseudomonadati</taxon>
        <taxon>Bacteroidota</taxon>
        <taxon>Cytophagia</taxon>
        <taxon>Cytophagales</taxon>
        <taxon>Hymenobacteraceae</taxon>
        <taxon>Hymenobacter</taxon>
    </lineage>
</organism>
<gene>
    <name evidence="2" type="ORF">F0P96_14890</name>
</gene>
<sequence length="494" mass="53278">MKLFSVLLGLAALLLAPLSTSAQGLRVAWQQTYLKPAPSRSSYFDKLVLGTNGTITLSGTGSGNYYPGIFAQYDTAGTFRWQRDGRLLATGEQDLVPWRGGLVFAGSESLDREIPLLVQRLRPNGDTLPARRYLVPGTVRAATALVADASGLTAAGFNQTLPNEPQLFLQRTDTAGAVLWERTYPNPLPNGTVVSTCLLRTARGGYLLSATAQGPGFPGYAPHPFLLETDSLGRERRRRFVVAHDPNLFEHHQRLWGSLLATADGTGYVLNGYVQGAAGGWTGFVTRLDTALAPVWTRLLPPERSAELRIGQVRQLPTGELAVLAGEYAPNTPYLYVYTLAAATGQLLRRREVLVPGPRWLTPYDWQPVRGDSSFVVCGTAGYPDNTQRAWLARLEPAPRVLAGRPAAPGPAGVLALWPNPAGEWAQAARLAALLGAATLVLRDALGRAVRTWPLPAGAPAADVPLAGLPAGLYHVQLQAPDGRRWHARLLHHE</sequence>
<evidence type="ECO:0008006" key="4">
    <source>
        <dbReference type="Google" id="ProtNLM"/>
    </source>
</evidence>
<dbReference type="EMBL" id="VTWU01000005">
    <property type="protein sequence ID" value="KAA9331522.1"/>
    <property type="molecule type" value="Genomic_DNA"/>
</dbReference>
<comment type="caution">
    <text evidence="2">The sequence shown here is derived from an EMBL/GenBank/DDBJ whole genome shotgun (WGS) entry which is preliminary data.</text>
</comment>
<feature type="chain" id="PRO_5041674892" description="T9SS C-terminal target domain-containing protein" evidence="1">
    <location>
        <begin position="23"/>
        <end position="494"/>
    </location>
</feature>
<dbReference type="Proteomes" id="UP000326380">
    <property type="component" value="Unassembled WGS sequence"/>
</dbReference>
<name>A0AA88JZI8_9BACT</name>
<keyword evidence="1" id="KW-0732">Signal</keyword>
<feature type="signal peptide" evidence="1">
    <location>
        <begin position="1"/>
        <end position="22"/>
    </location>
</feature>
<evidence type="ECO:0000313" key="3">
    <source>
        <dbReference type="Proteomes" id="UP000326380"/>
    </source>
</evidence>
<accession>A0AA88JZI8</accession>
<protein>
    <recommendedName>
        <fullName evidence="4">T9SS C-terminal target domain-containing protein</fullName>
    </recommendedName>
</protein>
<proteinExistence type="predicted"/>